<dbReference type="EMBL" id="GL832981">
    <property type="protein sequence ID" value="EGD78067.1"/>
    <property type="molecule type" value="Genomic_DNA"/>
</dbReference>
<reference evidence="3" key="1">
    <citation type="submission" date="2009-08" db="EMBL/GenBank/DDBJ databases">
        <title>Annotation of Salpingoeca rosetta.</title>
        <authorList>
            <consortium name="The Broad Institute Genome Sequencing Platform"/>
            <person name="Russ C."/>
            <person name="Cuomo C."/>
            <person name="Burger G."/>
            <person name="Gray M.W."/>
            <person name="Holland P.W.H."/>
            <person name="King N."/>
            <person name="Lang F.B.F."/>
            <person name="Roger A.J."/>
            <person name="Ruiz-Trillo I."/>
            <person name="Young S.K."/>
            <person name="Zeng Q."/>
            <person name="Gargeya S."/>
            <person name="Alvarado L."/>
            <person name="Berlin A."/>
            <person name="Chapman S.B."/>
            <person name="Chen Z."/>
            <person name="Freedman E."/>
            <person name="Gellesch M."/>
            <person name="Goldberg J."/>
            <person name="Griggs A."/>
            <person name="Gujja S."/>
            <person name="Heilman E."/>
            <person name="Heiman D."/>
            <person name="Howarth C."/>
            <person name="Mehta T."/>
            <person name="Neiman D."/>
            <person name="Pearson M."/>
            <person name="Roberts A."/>
            <person name="Saif S."/>
            <person name="Shea T."/>
            <person name="Shenoy N."/>
            <person name="Sisk P."/>
            <person name="Stolte C."/>
            <person name="Sykes S."/>
            <person name="White J."/>
            <person name="Yandava C."/>
            <person name="Haas B."/>
            <person name="Nusbaum C."/>
            <person name="Birren B."/>
        </authorList>
    </citation>
    <scope>NUCLEOTIDE SEQUENCE [LARGE SCALE GENOMIC DNA]</scope>
    <source>
        <strain evidence="3">ATCC 50818</strain>
    </source>
</reference>
<dbReference type="AlphaFoldDB" id="F2ULR8"/>
<accession>F2ULR8</accession>
<keyword evidence="1" id="KW-0175">Coiled coil</keyword>
<feature type="compositionally biased region" description="Low complexity" evidence="2">
    <location>
        <begin position="231"/>
        <end position="244"/>
    </location>
</feature>
<proteinExistence type="predicted"/>
<dbReference type="STRING" id="946362.F2ULR8"/>
<feature type="coiled-coil region" evidence="1">
    <location>
        <begin position="7"/>
        <end position="55"/>
    </location>
</feature>
<feature type="region of interest" description="Disordered" evidence="2">
    <location>
        <begin position="216"/>
        <end position="293"/>
    </location>
</feature>
<sequence>MSAESIEEQLLLSIRREEQRRAEVEADVADLTEICGDMEKELELLEAQHSQLLAAAGRLQTYEQQHHTQLSMLQAHHGRCVCMLCTMCVGGLGVYWALTTSPATNIEHIQAILAFPVLELPFVVSAVNSLCQQKQELQAQVLRQRGDIVTTLKGFIESLGGVDATVKENTKGADEPVPKDSIPGLFGSLSALLRAPTPSQPFSVASFGHHNDMGADFSFAFDDTPSQPALQQHQQHHQQQQQQQGDHRQGQGHGTLFMSSSSSDGTGGGEFDPFAASSEFGDASDGADDAPLF</sequence>
<dbReference type="Proteomes" id="UP000007799">
    <property type="component" value="Unassembled WGS sequence"/>
</dbReference>
<organism evidence="4">
    <name type="scientific">Salpingoeca rosetta (strain ATCC 50818 / BSB-021)</name>
    <dbReference type="NCBI Taxonomy" id="946362"/>
    <lineage>
        <taxon>Eukaryota</taxon>
        <taxon>Choanoflagellata</taxon>
        <taxon>Craspedida</taxon>
        <taxon>Salpingoecidae</taxon>
        <taxon>Salpingoeca</taxon>
    </lineage>
</organism>
<dbReference type="GeneID" id="16070295"/>
<protein>
    <submittedName>
        <fullName evidence="3">Uncharacterized protein</fullName>
    </submittedName>
</protein>
<gene>
    <name evidence="3" type="ORF">PTSG_08946</name>
</gene>
<dbReference type="eggNOG" id="ENOG502SSR9">
    <property type="taxonomic scope" value="Eukaryota"/>
</dbReference>
<name>F2ULR8_SALR5</name>
<evidence type="ECO:0000313" key="3">
    <source>
        <dbReference type="EMBL" id="EGD78067.1"/>
    </source>
</evidence>
<dbReference type="InParanoid" id="F2ULR8"/>
<evidence type="ECO:0000256" key="1">
    <source>
        <dbReference type="SAM" id="Coils"/>
    </source>
</evidence>
<dbReference type="RefSeq" id="XP_004989743.1">
    <property type="nucleotide sequence ID" value="XM_004989686.1"/>
</dbReference>
<evidence type="ECO:0000256" key="2">
    <source>
        <dbReference type="SAM" id="MobiDB-lite"/>
    </source>
</evidence>
<keyword evidence="4" id="KW-1185">Reference proteome</keyword>
<evidence type="ECO:0000313" key="4">
    <source>
        <dbReference type="Proteomes" id="UP000007799"/>
    </source>
</evidence>
<dbReference type="KEGG" id="sre:PTSG_08946"/>